<comment type="subcellular location">
    <subcellularLocation>
        <location evidence="3">Cytoplasm</location>
    </subcellularLocation>
    <text evidence="3">The tmRNA-SmpB complex associates with stalled 70S ribosomes.</text>
</comment>
<dbReference type="GO" id="GO:0005829">
    <property type="term" value="C:cytosol"/>
    <property type="evidence" value="ECO:0007669"/>
    <property type="project" value="TreeGrafter"/>
</dbReference>
<dbReference type="InterPro" id="IPR020081">
    <property type="entry name" value="SsrA-bd_prot_CS"/>
</dbReference>
<gene>
    <name evidence="3" type="primary">smpB</name>
    <name evidence="5" type="ORF">JV46_24530</name>
</gene>
<dbReference type="Pfam" id="PF01668">
    <property type="entry name" value="SmpB"/>
    <property type="match status" value="1"/>
</dbReference>
<feature type="compositionally biased region" description="Basic and acidic residues" evidence="4">
    <location>
        <begin position="169"/>
        <end position="189"/>
    </location>
</feature>
<dbReference type="Gene3D" id="2.40.280.10">
    <property type="match status" value="1"/>
</dbReference>
<dbReference type="InterPro" id="IPR023620">
    <property type="entry name" value="SmpB"/>
</dbReference>
<comment type="similarity">
    <text evidence="3">Belongs to the SmpB family.</text>
</comment>
<dbReference type="AlphaFoldDB" id="A0A0B0H8U4"/>
<dbReference type="HAMAP" id="MF_00023">
    <property type="entry name" value="SmpB"/>
    <property type="match status" value="1"/>
</dbReference>
<keyword evidence="2 3" id="KW-0694">RNA-binding</keyword>
<proteinExistence type="inferred from homology"/>
<name>A0A0B0H8U4_SOVGS</name>
<feature type="region of interest" description="Disordered" evidence="4">
    <location>
        <begin position="167"/>
        <end position="189"/>
    </location>
</feature>
<dbReference type="SUPFAM" id="SSF74982">
    <property type="entry name" value="Small protein B (SmpB)"/>
    <property type="match status" value="1"/>
</dbReference>
<dbReference type="InterPro" id="IPR000037">
    <property type="entry name" value="SsrA-bd_prot"/>
</dbReference>
<dbReference type="PROSITE" id="PS01317">
    <property type="entry name" value="SSRP"/>
    <property type="match status" value="1"/>
</dbReference>
<evidence type="ECO:0000313" key="6">
    <source>
        <dbReference type="Proteomes" id="UP000030856"/>
    </source>
</evidence>
<comment type="caution">
    <text evidence="5">The sequence shown here is derived from an EMBL/GenBank/DDBJ whole genome shotgun (WGS) entry which is preliminary data.</text>
</comment>
<dbReference type="GO" id="GO:0070929">
    <property type="term" value="P:trans-translation"/>
    <property type="evidence" value="ECO:0007669"/>
    <property type="project" value="UniProtKB-UniRule"/>
</dbReference>
<feature type="region of interest" description="Disordered" evidence="4">
    <location>
        <begin position="23"/>
        <end position="43"/>
    </location>
</feature>
<evidence type="ECO:0000256" key="2">
    <source>
        <dbReference type="ARBA" id="ARBA00022884"/>
    </source>
</evidence>
<organism evidence="5 6">
    <name type="scientific">Solemya velum gill symbiont</name>
    <dbReference type="NCBI Taxonomy" id="2340"/>
    <lineage>
        <taxon>Bacteria</taxon>
        <taxon>Pseudomonadati</taxon>
        <taxon>Pseudomonadota</taxon>
        <taxon>Gammaproteobacteria</taxon>
        <taxon>sulfur-oxidizing symbionts</taxon>
    </lineage>
</organism>
<dbReference type="eggNOG" id="COG0691">
    <property type="taxonomic scope" value="Bacteria"/>
</dbReference>
<evidence type="ECO:0000256" key="3">
    <source>
        <dbReference type="HAMAP-Rule" id="MF_00023"/>
    </source>
</evidence>
<dbReference type="PANTHER" id="PTHR30308:SF2">
    <property type="entry name" value="SSRA-BINDING PROTEIN"/>
    <property type="match status" value="1"/>
</dbReference>
<dbReference type="Proteomes" id="UP000030856">
    <property type="component" value="Unassembled WGS sequence"/>
</dbReference>
<dbReference type="CDD" id="cd09294">
    <property type="entry name" value="SmpB"/>
    <property type="match status" value="1"/>
</dbReference>
<evidence type="ECO:0000256" key="1">
    <source>
        <dbReference type="ARBA" id="ARBA00022490"/>
    </source>
</evidence>
<dbReference type="NCBIfam" id="TIGR00086">
    <property type="entry name" value="smpB"/>
    <property type="match status" value="1"/>
</dbReference>
<reference evidence="5 6" key="1">
    <citation type="journal article" date="2014" name="BMC Genomics">
        <title>The genome of the intracellular bacterium of the coastal bivalve, Solemya velum: a blueprint for thriving in and out of symbiosis.</title>
        <authorList>
            <person name="Dmytrenko O."/>
            <person name="Russell S.L."/>
            <person name="Loo W.T."/>
            <person name="Fontanez K.M."/>
            <person name="Liao L."/>
            <person name="Roeselers G."/>
            <person name="Sharma R."/>
            <person name="Stewart F.J."/>
            <person name="Newton I.L."/>
            <person name="Woyke T."/>
            <person name="Wu D."/>
            <person name="Lang J.M."/>
            <person name="Eisen J.A."/>
            <person name="Cavanaugh C.M."/>
        </authorList>
    </citation>
    <scope>NUCLEOTIDE SEQUENCE [LARGE SCALE GENOMIC DNA]</scope>
    <source>
        <strain evidence="5 6">WH</strain>
    </source>
</reference>
<dbReference type="GO" id="GO:0003723">
    <property type="term" value="F:RNA binding"/>
    <property type="evidence" value="ECO:0007669"/>
    <property type="project" value="UniProtKB-UniRule"/>
</dbReference>
<comment type="function">
    <text evidence="3">Required for rescue of stalled ribosomes mediated by trans-translation. Binds to transfer-messenger RNA (tmRNA), required for stable association of tmRNA with ribosomes. tmRNA and SmpB together mimic tRNA shape, replacing the anticodon stem-loop with SmpB. tmRNA is encoded by the ssrA gene; the 2 termini fold to resemble tRNA(Ala) and it encodes a 'tag peptide', a short internal open reading frame. During trans-translation Ala-aminoacylated tmRNA acts like a tRNA, entering the A-site of stalled ribosomes, displacing the stalled mRNA. The ribosome then switches to translate the ORF on the tmRNA; the nascent peptide is terminated with the 'tag peptide' encoded by the tmRNA and targeted for degradation. The ribosome is freed to recommence translation, which seems to be the essential function of trans-translation.</text>
</comment>
<dbReference type="PANTHER" id="PTHR30308">
    <property type="entry name" value="TMRNA-BINDING COMPONENT OF TRANS-TRANSLATION TAGGING COMPLEX"/>
    <property type="match status" value="1"/>
</dbReference>
<dbReference type="EMBL" id="JRAA01000003">
    <property type="protein sequence ID" value="KHF24279.1"/>
    <property type="molecule type" value="Genomic_DNA"/>
</dbReference>
<keyword evidence="1 3" id="KW-0963">Cytoplasm</keyword>
<keyword evidence="6" id="KW-1185">Reference proteome</keyword>
<accession>A0A0B0H8U4</accession>
<dbReference type="GO" id="GO:0070930">
    <property type="term" value="P:trans-translation-dependent protein tagging"/>
    <property type="evidence" value="ECO:0007669"/>
    <property type="project" value="TreeGrafter"/>
</dbReference>
<protein>
    <recommendedName>
        <fullName evidence="3">SsrA-binding protein</fullName>
    </recommendedName>
    <alternativeName>
        <fullName evidence="3">Small protein B</fullName>
    </alternativeName>
</protein>
<evidence type="ECO:0000313" key="5">
    <source>
        <dbReference type="EMBL" id="KHF24279.1"/>
    </source>
</evidence>
<dbReference type="STRING" id="2340.JV46_24530"/>
<sequence>MPKANYAQLTLPMQGFHFASARKTVESPPMSGKSKKKKGTDSNTIVLNRKARHEFTIEEKFEAGMLLEGWEVKALRAGRVNIAESYVTVKNGEAFIFNCTINPLQTASTHIDPEPKRIRKLLLNRNELDKLTGLIERKGYTLVATAMYWKKGRAKLEIGVAKGKKLHDKRADEKDRDWKRDQARIMKNR</sequence>
<evidence type="ECO:0000256" key="4">
    <source>
        <dbReference type="SAM" id="MobiDB-lite"/>
    </source>
</evidence>
<dbReference type="PATRIC" id="fig|2340.3.peg.2353"/>
<dbReference type="NCBIfam" id="NF003843">
    <property type="entry name" value="PRK05422.1"/>
    <property type="match status" value="1"/>
</dbReference>